<organism evidence="1 2">
    <name type="scientific">Citrifermentans bremense</name>
    <dbReference type="NCBI Taxonomy" id="60035"/>
    <lineage>
        <taxon>Bacteria</taxon>
        <taxon>Pseudomonadati</taxon>
        <taxon>Thermodesulfobacteriota</taxon>
        <taxon>Desulfuromonadia</taxon>
        <taxon>Geobacterales</taxon>
        <taxon>Geobacteraceae</taxon>
        <taxon>Citrifermentans</taxon>
    </lineage>
</organism>
<reference evidence="1 2" key="1">
    <citation type="submission" date="2020-06" db="EMBL/GenBank/DDBJ databases">
        <title>Interaction of electrochemicaly active bacteria, Geobacter bremensis R4 on different carbon anode.</title>
        <authorList>
            <person name="Meng L."/>
            <person name="Yoshida N."/>
        </authorList>
    </citation>
    <scope>NUCLEOTIDE SEQUENCE [LARGE SCALE GENOMIC DNA]</scope>
    <source>
        <strain evidence="1 2">R4</strain>
    </source>
</reference>
<gene>
    <name evidence="1" type="ORF">GEOBRER4_n3111</name>
</gene>
<sequence>MCRGGARALRGTLQNGKKVLLCRKRHRSRSSEPELKVTTKG</sequence>
<dbReference type="AlphaFoldDB" id="A0A7R7FSG7"/>
<dbReference type="EMBL" id="AP023213">
    <property type="protein sequence ID" value="BCO11532.1"/>
    <property type="molecule type" value="Genomic_DNA"/>
</dbReference>
<accession>A0A7R7FSG7</accession>
<proteinExistence type="predicted"/>
<protein>
    <submittedName>
        <fullName evidence="1">Uncharacterized protein</fullName>
    </submittedName>
</protein>
<name>A0A7R7FSG7_9BACT</name>
<evidence type="ECO:0000313" key="1">
    <source>
        <dbReference type="EMBL" id="BCO11532.1"/>
    </source>
</evidence>
<evidence type="ECO:0000313" key="2">
    <source>
        <dbReference type="Proteomes" id="UP000515472"/>
    </source>
</evidence>
<dbReference type="Proteomes" id="UP000515472">
    <property type="component" value="Chromosome"/>
</dbReference>
<keyword evidence="2" id="KW-1185">Reference proteome</keyword>